<dbReference type="InterPro" id="IPR014718">
    <property type="entry name" value="GH-type_carb-bd"/>
</dbReference>
<comment type="cofactor">
    <cofactor evidence="1">
        <name>Ca(2+)</name>
        <dbReference type="ChEBI" id="CHEBI:29108"/>
    </cofactor>
</comment>
<dbReference type="GO" id="GO:0005829">
    <property type="term" value="C:cytosol"/>
    <property type="evidence" value="ECO:0007669"/>
    <property type="project" value="TreeGrafter"/>
</dbReference>
<sequence length="716" mass="81357">MGTINDGNTHPGATLPWGMASALPHTKDFREKANGPAYYNFGDEKIYGFGNVNLSGLGCPVAGAVPLKLSTGKFDWDIENFASTYKDEEAYAGYYKVTLEKHQLVAEMTATTRSTIYNFTPQNDDKQPINLFLDLGANTSHRKGGSLKVVSPQLITGSQLDGAFCGFQKSTNIYFALEINQPNPQVKIYENQKVTDKREVKGDKAGVVWTLDQLDQGKLEVRVGISFVSEKNALDNLRKEQGDLSFEGIHQKAIAEWNKQLQKVDIETSSNDDEQIFYTALYHSLLLPHVISDVNGEYYSREIDKVLVADDYTRYSTYSLWDTYRTLHPLLALLYPKEQRDMVVTMLEMYKEWGWLPKWELFGYDTFVMVGDPAVPVISDTYLKGITDFDTELAIEAMLATAANTKKNPTRPGISQYIEHGYIPIDDRGGDPQKFSWTNGIVWGPVSTTLEYNLADYNIAQLANVLGKNELAKEYYRRSDSYKKLYDPKTTFFRPKLKNGNWMESFNPTDRFFDIRWEGSGGKGFVEGNAWQYNFFVPHAMNDLKSLMGEEVFLSKLNDLFSNGEYDLTNEPDITYPYLFNYVKGHEKKTQQLVREKGDLHFTNTPSGIPGNDDAGTLSAWLVFSQLGFFPDAPGIPTYQLTTPKFEKATIHLDDYVYNGQTIEIIKTGENDRYFNQFTIDGKVREEVYQLSHQELVSTNELVFNTVSERLSEVKE</sequence>
<comment type="caution">
    <text evidence="6">The sequence shown here is derived from an EMBL/GenBank/DDBJ whole genome shotgun (WGS) entry which is preliminary data.</text>
</comment>
<dbReference type="STRING" id="915059.NH26_20090"/>
<dbReference type="Gene3D" id="1.20.1050.60">
    <property type="entry name" value="alpha-1,2-mannosidase"/>
    <property type="match status" value="1"/>
</dbReference>
<dbReference type="InterPro" id="IPR050883">
    <property type="entry name" value="PNGase"/>
</dbReference>
<feature type="domain" description="Glycosyl hydrolase family 92" evidence="4">
    <location>
        <begin position="232"/>
        <end position="705"/>
    </location>
</feature>
<evidence type="ECO:0008006" key="8">
    <source>
        <dbReference type="Google" id="ProtNLM"/>
    </source>
</evidence>
<name>A0A1S1YUR5_FLAPC</name>
<dbReference type="PANTHER" id="PTHR12143">
    <property type="entry name" value="PEPTIDE N-GLYCANASE PNGASE -RELATED"/>
    <property type="match status" value="1"/>
</dbReference>
<dbReference type="Gene3D" id="3.30.2080.10">
    <property type="entry name" value="GH92 mannosidase domain"/>
    <property type="match status" value="1"/>
</dbReference>
<comment type="subunit">
    <text evidence="2">Monomer.</text>
</comment>
<dbReference type="GO" id="GO:0000224">
    <property type="term" value="F:peptide-N4-(N-acetyl-beta-glucosaminyl)asparagine amidase activity"/>
    <property type="evidence" value="ECO:0007669"/>
    <property type="project" value="TreeGrafter"/>
</dbReference>
<dbReference type="AlphaFoldDB" id="A0A1S1YUR5"/>
<dbReference type="EMBL" id="JRYR02000002">
    <property type="protein sequence ID" value="OHX64768.1"/>
    <property type="molecule type" value="Genomic_DNA"/>
</dbReference>
<dbReference type="Gene3D" id="1.20.1610.10">
    <property type="entry name" value="alpha-1,2-mannosidases domains"/>
    <property type="match status" value="1"/>
</dbReference>
<dbReference type="FunFam" id="1.20.1050.60:FF:000001">
    <property type="entry name" value="Putative alpha-1,2-mannosidase"/>
    <property type="match status" value="1"/>
</dbReference>
<accession>A0A1S1YUR5</accession>
<dbReference type="Proteomes" id="UP000179797">
    <property type="component" value="Unassembled WGS sequence"/>
</dbReference>
<dbReference type="InterPro" id="IPR012939">
    <property type="entry name" value="Glyco_hydro_92"/>
</dbReference>
<organism evidence="6 7">
    <name type="scientific">Flammeovirga pacifica</name>
    <dbReference type="NCBI Taxonomy" id="915059"/>
    <lineage>
        <taxon>Bacteria</taxon>
        <taxon>Pseudomonadati</taxon>
        <taxon>Bacteroidota</taxon>
        <taxon>Cytophagia</taxon>
        <taxon>Cytophagales</taxon>
        <taxon>Flammeovirgaceae</taxon>
        <taxon>Flammeovirga</taxon>
    </lineage>
</organism>
<dbReference type="InterPro" id="IPR005887">
    <property type="entry name" value="GH92_a_mannosidase_put"/>
</dbReference>
<evidence type="ECO:0000313" key="6">
    <source>
        <dbReference type="EMBL" id="OHX64768.1"/>
    </source>
</evidence>
<dbReference type="Pfam" id="PF07971">
    <property type="entry name" value="Glyco_hydro_92"/>
    <property type="match status" value="1"/>
</dbReference>
<dbReference type="GO" id="GO:0030246">
    <property type="term" value="F:carbohydrate binding"/>
    <property type="evidence" value="ECO:0007669"/>
    <property type="project" value="InterPro"/>
</dbReference>
<keyword evidence="7" id="KW-1185">Reference proteome</keyword>
<dbReference type="NCBIfam" id="TIGR01180">
    <property type="entry name" value="aman2_put"/>
    <property type="match status" value="1"/>
</dbReference>
<dbReference type="Pfam" id="PF17678">
    <property type="entry name" value="Glyco_hydro_92N"/>
    <property type="match status" value="1"/>
</dbReference>
<feature type="domain" description="Glycosyl hydrolase family 92 N-terminal" evidence="5">
    <location>
        <begin position="1"/>
        <end position="226"/>
    </location>
</feature>
<dbReference type="Gene3D" id="2.70.98.10">
    <property type="match status" value="1"/>
</dbReference>
<dbReference type="InterPro" id="IPR041371">
    <property type="entry name" value="GH92_N"/>
</dbReference>
<evidence type="ECO:0000313" key="7">
    <source>
        <dbReference type="Proteomes" id="UP000179797"/>
    </source>
</evidence>
<dbReference type="GO" id="GO:0005975">
    <property type="term" value="P:carbohydrate metabolic process"/>
    <property type="evidence" value="ECO:0007669"/>
    <property type="project" value="InterPro"/>
</dbReference>
<evidence type="ECO:0000256" key="2">
    <source>
        <dbReference type="ARBA" id="ARBA00011245"/>
    </source>
</evidence>
<dbReference type="PANTHER" id="PTHR12143:SF39">
    <property type="entry name" value="SECRETED PROTEIN"/>
    <property type="match status" value="1"/>
</dbReference>
<evidence type="ECO:0000256" key="3">
    <source>
        <dbReference type="ARBA" id="ARBA00022837"/>
    </source>
</evidence>
<gene>
    <name evidence="6" type="ORF">NH26_20090</name>
</gene>
<reference evidence="6 7" key="1">
    <citation type="journal article" date="2012" name="Int. J. Syst. Evol. Microbiol.">
        <title>Flammeovirga pacifica sp. nov., isolated from deep-sea sediment.</title>
        <authorList>
            <person name="Xu H."/>
            <person name="Fu Y."/>
            <person name="Yang N."/>
            <person name="Ding Z."/>
            <person name="Lai Q."/>
            <person name="Zeng R."/>
        </authorList>
    </citation>
    <scope>NUCLEOTIDE SEQUENCE [LARGE SCALE GENOMIC DNA]</scope>
    <source>
        <strain evidence="7">DSM 24597 / LMG 26175 / WPAGA1</strain>
    </source>
</reference>
<proteinExistence type="predicted"/>
<protein>
    <recommendedName>
        <fullName evidence="8">Alpha-mannosidase</fullName>
    </recommendedName>
</protein>
<dbReference type="SUPFAM" id="SSF48208">
    <property type="entry name" value="Six-hairpin glycosidases"/>
    <property type="match status" value="1"/>
</dbReference>
<dbReference type="InterPro" id="IPR008928">
    <property type="entry name" value="6-hairpin_glycosidase_sf"/>
</dbReference>
<dbReference type="GO" id="GO:0006516">
    <property type="term" value="P:glycoprotein catabolic process"/>
    <property type="evidence" value="ECO:0007669"/>
    <property type="project" value="TreeGrafter"/>
</dbReference>
<evidence type="ECO:0000259" key="4">
    <source>
        <dbReference type="Pfam" id="PF07971"/>
    </source>
</evidence>
<evidence type="ECO:0000259" key="5">
    <source>
        <dbReference type="Pfam" id="PF17678"/>
    </source>
</evidence>
<evidence type="ECO:0000256" key="1">
    <source>
        <dbReference type="ARBA" id="ARBA00001913"/>
    </source>
</evidence>
<keyword evidence="3" id="KW-0106">Calcium</keyword>